<dbReference type="Pfam" id="PF05425">
    <property type="entry name" value="CopD"/>
    <property type="match status" value="1"/>
</dbReference>
<sequence>MAVLMEAILYIACSMSMGILVLSVVNVNSIPLLKIPSYLFSLSLVMIMITAYYPVIDLASRLSTDTSFLLKLLNITMHYQIGKSWLVTALLVIFMMIFTKVKKDSKRSSIIKIIALIAVLISIGAASHSSTITKWSGMFGHSVHLISVTIWAGTLIIVSWFSVNKHNWILFLTWYTPLARTCFFIVMAAGLYLMSLTVSYQDYPDSWILPYGQSLLIKHVMLVPLLYFIFINSRWVKKRLIYNPTFDPRRLARVETIFILFIFIVTGTLGQNSPPHNIKETWNGEGYSVLFQLFFQVEEFYSIGLTFTTQGILFLLLTGCFTTLIFAELKREGRAGIALVCGIFTFICLYLGIMESVTLH</sequence>
<evidence type="ECO:0000256" key="6">
    <source>
        <dbReference type="SAM" id="Phobius"/>
    </source>
</evidence>
<feature type="transmembrane region" description="Helical" evidence="6">
    <location>
        <begin position="207"/>
        <end position="230"/>
    </location>
</feature>
<dbReference type="Proteomes" id="UP000074108">
    <property type="component" value="Unassembled WGS sequence"/>
</dbReference>
<evidence type="ECO:0000256" key="2">
    <source>
        <dbReference type="ARBA" id="ARBA00022475"/>
    </source>
</evidence>
<feature type="transmembrane region" description="Helical" evidence="6">
    <location>
        <begin position="7"/>
        <end position="25"/>
    </location>
</feature>
<evidence type="ECO:0000259" key="7">
    <source>
        <dbReference type="Pfam" id="PF05425"/>
    </source>
</evidence>
<dbReference type="PATRIC" id="fig|1150625.3.peg.738"/>
<evidence type="ECO:0000256" key="4">
    <source>
        <dbReference type="ARBA" id="ARBA00022989"/>
    </source>
</evidence>
<keyword evidence="9" id="KW-1185">Reference proteome</keyword>
<organism evidence="8 9">
    <name type="scientific">Bacillus coahuilensis p1.1.43</name>
    <dbReference type="NCBI Taxonomy" id="1150625"/>
    <lineage>
        <taxon>Bacteria</taxon>
        <taxon>Bacillati</taxon>
        <taxon>Bacillota</taxon>
        <taxon>Bacilli</taxon>
        <taxon>Bacillales</taxon>
        <taxon>Bacillaceae</taxon>
        <taxon>Bacillus</taxon>
    </lineage>
</organism>
<dbReference type="PANTHER" id="PTHR34820:SF4">
    <property type="entry name" value="INNER MEMBRANE PROTEIN YEBZ"/>
    <property type="match status" value="1"/>
</dbReference>
<dbReference type="InterPro" id="IPR032694">
    <property type="entry name" value="CopC/D"/>
</dbReference>
<dbReference type="AlphaFoldDB" id="A0A147KAQ5"/>
<evidence type="ECO:0000256" key="5">
    <source>
        <dbReference type="ARBA" id="ARBA00023136"/>
    </source>
</evidence>
<feature type="transmembrane region" description="Helical" evidence="6">
    <location>
        <begin position="110"/>
        <end position="127"/>
    </location>
</feature>
<feature type="transmembrane region" description="Helical" evidence="6">
    <location>
        <begin position="76"/>
        <end position="98"/>
    </location>
</feature>
<dbReference type="InterPro" id="IPR008457">
    <property type="entry name" value="Cu-R_CopD_dom"/>
</dbReference>
<gene>
    <name evidence="8" type="ORF">Q75_03525</name>
</gene>
<dbReference type="STRING" id="1150625.Q75_03525"/>
<keyword evidence="4 6" id="KW-1133">Transmembrane helix</keyword>
<dbReference type="EMBL" id="LDYG01000019">
    <property type="protein sequence ID" value="KUP07844.1"/>
    <property type="molecule type" value="Genomic_DNA"/>
</dbReference>
<name>A0A147KAQ5_9BACI</name>
<feature type="transmembrane region" description="Helical" evidence="6">
    <location>
        <begin position="168"/>
        <end position="195"/>
    </location>
</feature>
<accession>A0A147KAQ5</accession>
<feature type="transmembrane region" description="Helical" evidence="6">
    <location>
        <begin position="251"/>
        <end position="270"/>
    </location>
</feature>
<feature type="transmembrane region" description="Helical" evidence="6">
    <location>
        <begin position="139"/>
        <end position="161"/>
    </location>
</feature>
<reference evidence="8 9" key="1">
    <citation type="journal article" date="2016" name="Front. Microbiol.">
        <title>Microevolution Analysis of Bacillus coahuilensis Unveils Differences in Phosphorus Acquisition Strategies and Their Regulation.</title>
        <authorList>
            <person name="Gomez-Lunar Z."/>
            <person name="Hernandez-Gonzalez I."/>
            <person name="Rodriguez-Torres M.D."/>
            <person name="Souza V."/>
            <person name="Olmedo-Alvarez G."/>
        </authorList>
    </citation>
    <scope>NUCLEOTIDE SEQUENCE [LARGE SCALE GENOMIC DNA]</scope>
    <source>
        <strain evidence="9">p1.1.43</strain>
    </source>
</reference>
<comment type="subcellular location">
    <subcellularLocation>
        <location evidence="1">Cell membrane</location>
        <topology evidence="1">Multi-pass membrane protein</topology>
    </subcellularLocation>
</comment>
<keyword evidence="2" id="KW-1003">Cell membrane</keyword>
<feature type="transmembrane region" description="Helical" evidence="6">
    <location>
        <begin position="300"/>
        <end position="327"/>
    </location>
</feature>
<comment type="caution">
    <text evidence="8">The sequence shown here is derived from an EMBL/GenBank/DDBJ whole genome shotgun (WGS) entry which is preliminary data.</text>
</comment>
<proteinExistence type="predicted"/>
<dbReference type="PANTHER" id="PTHR34820">
    <property type="entry name" value="INNER MEMBRANE PROTEIN YEBZ"/>
    <property type="match status" value="1"/>
</dbReference>
<dbReference type="GO" id="GO:0005886">
    <property type="term" value="C:plasma membrane"/>
    <property type="evidence" value="ECO:0007669"/>
    <property type="project" value="UniProtKB-SubCell"/>
</dbReference>
<evidence type="ECO:0000256" key="3">
    <source>
        <dbReference type="ARBA" id="ARBA00022692"/>
    </source>
</evidence>
<feature type="transmembrane region" description="Helical" evidence="6">
    <location>
        <begin position="334"/>
        <end position="353"/>
    </location>
</feature>
<keyword evidence="5 6" id="KW-0472">Membrane</keyword>
<evidence type="ECO:0000313" key="9">
    <source>
        <dbReference type="Proteomes" id="UP000074108"/>
    </source>
</evidence>
<evidence type="ECO:0000313" key="8">
    <source>
        <dbReference type="EMBL" id="KUP07844.1"/>
    </source>
</evidence>
<feature type="domain" description="Copper resistance protein D" evidence="7">
    <location>
        <begin position="171"/>
        <end position="269"/>
    </location>
</feature>
<dbReference type="GO" id="GO:0006825">
    <property type="term" value="P:copper ion transport"/>
    <property type="evidence" value="ECO:0007669"/>
    <property type="project" value="InterPro"/>
</dbReference>
<dbReference type="OrthoDB" id="2387346at2"/>
<protein>
    <recommendedName>
        <fullName evidence="7">Copper resistance protein D domain-containing protein</fullName>
    </recommendedName>
</protein>
<evidence type="ECO:0000256" key="1">
    <source>
        <dbReference type="ARBA" id="ARBA00004651"/>
    </source>
</evidence>
<feature type="transmembrane region" description="Helical" evidence="6">
    <location>
        <begin position="37"/>
        <end position="56"/>
    </location>
</feature>
<keyword evidence="3 6" id="KW-0812">Transmembrane</keyword>